<dbReference type="PANTHER" id="PTHR47271">
    <property type="entry name" value="ARGININE DEIMINASE"/>
    <property type="match status" value="1"/>
</dbReference>
<evidence type="ECO:0000313" key="2">
    <source>
        <dbReference type="Proteomes" id="UP001236652"/>
    </source>
</evidence>
<accession>A0ABY8UXL1</accession>
<keyword evidence="2" id="KW-1185">Reference proteome</keyword>
<name>A0ABY8UXL1_9BACI</name>
<dbReference type="EMBL" id="CP126446">
    <property type="protein sequence ID" value="WIF97486.1"/>
    <property type="molecule type" value="Genomic_DNA"/>
</dbReference>
<dbReference type="Gene3D" id="3.75.10.10">
    <property type="entry name" value="L-arginine/glycine Amidinotransferase, Chain A"/>
    <property type="match status" value="1"/>
</dbReference>
<protein>
    <submittedName>
        <fullName evidence="1">Arginine deiminase family protein</fullName>
    </submittedName>
</protein>
<dbReference type="Proteomes" id="UP001236652">
    <property type="component" value="Chromosome"/>
</dbReference>
<dbReference type="SUPFAM" id="SSF55909">
    <property type="entry name" value="Pentein"/>
    <property type="match status" value="1"/>
</dbReference>
<reference evidence="1 2" key="1">
    <citation type="submission" date="2023-05" db="EMBL/GenBank/DDBJ databases">
        <title>Comparative genomics reveals the evidence of polycyclic aromatic hydrocarbons degradation in moderately halophilic genus Pontibacillus.</title>
        <authorList>
            <person name="Yang H."/>
            <person name="Qian Z."/>
        </authorList>
    </citation>
    <scope>NUCLEOTIDE SEQUENCE [LARGE SCALE GENOMIC DNA]</scope>
    <source>
        <strain evidence="2">HN14</strain>
    </source>
</reference>
<sequence length="314" mass="36056">MNISLNCWNEYDQLKSVLVCSPSTLDVPDAQTATDVQWEKPVSQKKAQEHFHNMVDAMKEHGIHVIDYSKHLSRQDAHLSHQLINRVFTRDLACVFGNTLVPGEPGTSMRRPEYIQSHFLFLDWFGPERFKVTANNNGNALEFGDVMVLNKDAVFLNTGLRSSYEAVERMKDQIFQAGFSEIGVIDLPRRPDTLHMDMNANVAAADVLIAKSYMRYLPVRILTETHDRYLMMEEFLFRHGFEVEWTNDIKHTVADINFLNLDPETLLISTKANKKIIRNHPKLKKKKLIEVEVDELEKGGGGIRCMTLPLERQS</sequence>
<dbReference type="RefSeq" id="WP_231418955.1">
    <property type="nucleotide sequence ID" value="NZ_CP126446.1"/>
</dbReference>
<evidence type="ECO:0000313" key="1">
    <source>
        <dbReference type="EMBL" id="WIF97486.1"/>
    </source>
</evidence>
<organism evidence="1 2">
    <name type="scientific">Pontibacillus chungwhensis</name>
    <dbReference type="NCBI Taxonomy" id="265426"/>
    <lineage>
        <taxon>Bacteria</taxon>
        <taxon>Bacillati</taxon>
        <taxon>Bacillota</taxon>
        <taxon>Bacilli</taxon>
        <taxon>Bacillales</taxon>
        <taxon>Bacillaceae</taxon>
        <taxon>Pontibacillus</taxon>
    </lineage>
</organism>
<dbReference type="Pfam" id="PF19420">
    <property type="entry name" value="DDAH_eukar"/>
    <property type="match status" value="1"/>
</dbReference>
<gene>
    <name evidence="1" type="ORF">QNI29_17380</name>
</gene>
<proteinExistence type="predicted"/>
<dbReference type="PANTHER" id="PTHR47271:SF2">
    <property type="entry name" value="ARGININE DEIMINASE"/>
    <property type="match status" value="1"/>
</dbReference>